<dbReference type="RefSeq" id="WP_114449822.1">
    <property type="nucleotide sequence ID" value="NZ_QPHM01000001.1"/>
</dbReference>
<evidence type="ECO:0000313" key="2">
    <source>
        <dbReference type="Proteomes" id="UP000252189"/>
    </source>
</evidence>
<dbReference type="InterPro" id="IPR009078">
    <property type="entry name" value="Ferritin-like_SF"/>
</dbReference>
<organism evidence="1 2">
    <name type="scientific">Haloplanus salinus</name>
    <dbReference type="NCBI Taxonomy" id="1126245"/>
    <lineage>
        <taxon>Archaea</taxon>
        <taxon>Methanobacteriati</taxon>
        <taxon>Methanobacteriota</taxon>
        <taxon>Stenosarchaea group</taxon>
        <taxon>Halobacteria</taxon>
        <taxon>Halobacteriales</taxon>
        <taxon>Haloferacaceae</taxon>
        <taxon>Haloplanus</taxon>
    </lineage>
</organism>
<dbReference type="SUPFAM" id="SSF47240">
    <property type="entry name" value="Ferritin-like"/>
    <property type="match status" value="1"/>
</dbReference>
<proteinExistence type="predicted"/>
<gene>
    <name evidence="1" type="ORF">DU504_13250</name>
</gene>
<sequence length="211" mass="22404">MDADGLRAAVEAEHADALSLLGSPDLLVGLSGGGPDPDPDPDPDPAALLRAAADSEYAAHETFHEWAGAAADPGLHGTFTEVANQEAEHFRRVRAAMAAPEDHDAERAGPMHAYLRGREDPIQQVAGGMVGRTLVSLRTHGRLIDFFDAAADRDRAALFRDLRDETATCLDEGLATLDERAEGDDWAAAEAVAGYTVRLAADDLRDALRDG</sequence>
<dbReference type="Proteomes" id="UP000252189">
    <property type="component" value="Unassembled WGS sequence"/>
</dbReference>
<dbReference type="Gene3D" id="1.20.1260.10">
    <property type="match status" value="1"/>
</dbReference>
<dbReference type="OrthoDB" id="306160at2157"/>
<keyword evidence="2" id="KW-1185">Reference proteome</keyword>
<dbReference type="InterPro" id="IPR012347">
    <property type="entry name" value="Ferritin-like"/>
</dbReference>
<reference evidence="1 2" key="1">
    <citation type="submission" date="2018-07" db="EMBL/GenBank/DDBJ databases">
        <title>Genome sequences of Haloplanus salinus JCM 18368T.</title>
        <authorList>
            <person name="Kim Y.B."/>
            <person name="Roh S.W."/>
        </authorList>
    </citation>
    <scope>NUCLEOTIDE SEQUENCE [LARGE SCALE GENOMIC DNA]</scope>
    <source>
        <strain evidence="1 2">JCM 18368</strain>
    </source>
</reference>
<comment type="caution">
    <text evidence="1">The sequence shown here is derived from an EMBL/GenBank/DDBJ whole genome shotgun (WGS) entry which is preliminary data.</text>
</comment>
<name>A0A368NC68_9EURY</name>
<protein>
    <submittedName>
        <fullName evidence="1">Rubrerythrin family protein</fullName>
    </submittedName>
</protein>
<accession>A0A368NC68</accession>
<dbReference type="EMBL" id="QPHM01000001">
    <property type="protein sequence ID" value="RCU48187.1"/>
    <property type="molecule type" value="Genomic_DNA"/>
</dbReference>
<dbReference type="AlphaFoldDB" id="A0A368NC68"/>
<evidence type="ECO:0000313" key="1">
    <source>
        <dbReference type="EMBL" id="RCU48187.1"/>
    </source>
</evidence>